<dbReference type="InterPro" id="IPR051048">
    <property type="entry name" value="Peptidase_S8/S53_subtilisin"/>
</dbReference>
<keyword evidence="3" id="KW-0732">Signal</keyword>
<evidence type="ECO:0000256" key="5">
    <source>
        <dbReference type="ARBA" id="ARBA00022825"/>
    </source>
</evidence>
<dbReference type="AlphaFoldDB" id="A0A227KS00"/>
<dbReference type="SUPFAM" id="SSF52743">
    <property type="entry name" value="Subtilisin-like"/>
    <property type="match status" value="1"/>
</dbReference>
<dbReference type="InterPro" id="IPR036709">
    <property type="entry name" value="Autotransporte_beta_dom_sf"/>
</dbReference>
<dbReference type="PANTHER" id="PTHR43399:SF4">
    <property type="entry name" value="CELL WALL-ASSOCIATED PROTEASE"/>
    <property type="match status" value="1"/>
</dbReference>
<dbReference type="PROSITE" id="PS00137">
    <property type="entry name" value="SUBTILASE_HIS"/>
    <property type="match status" value="1"/>
</dbReference>
<keyword evidence="2 6" id="KW-0645">Protease</keyword>
<dbReference type="RefSeq" id="WP_066591497.1">
    <property type="nucleotide sequence ID" value="NZ_CALBGX010000038.1"/>
</dbReference>
<dbReference type="NCBIfam" id="TIGR02601">
    <property type="entry name" value="autotrns_rpt"/>
    <property type="match status" value="1"/>
</dbReference>
<organism evidence="8 9">
    <name type="scientific">Turicimonas muris</name>
    <dbReference type="NCBI Taxonomy" id="1796652"/>
    <lineage>
        <taxon>Bacteria</taxon>
        <taxon>Pseudomonadati</taxon>
        <taxon>Pseudomonadota</taxon>
        <taxon>Betaproteobacteria</taxon>
        <taxon>Burkholderiales</taxon>
        <taxon>Sutterellaceae</taxon>
        <taxon>Turicimonas</taxon>
    </lineage>
</organism>
<dbReference type="InterPro" id="IPR036852">
    <property type="entry name" value="Peptidase_S8/S53_dom_sf"/>
</dbReference>
<protein>
    <submittedName>
        <fullName evidence="8">Autotransporter domain-containing protein</fullName>
    </submittedName>
</protein>
<dbReference type="PROSITE" id="PS00138">
    <property type="entry name" value="SUBTILASE_SER"/>
    <property type="match status" value="1"/>
</dbReference>
<keyword evidence="9" id="KW-1185">Reference proteome</keyword>
<dbReference type="Pfam" id="PF12951">
    <property type="entry name" value="PATR"/>
    <property type="match status" value="1"/>
</dbReference>
<dbReference type="InterPro" id="IPR015500">
    <property type="entry name" value="Peptidase_S8_subtilisin-rel"/>
</dbReference>
<accession>A0A227KS00</accession>
<dbReference type="Gene3D" id="2.40.128.130">
    <property type="entry name" value="Autotransporter beta-domain"/>
    <property type="match status" value="1"/>
</dbReference>
<sequence length="1084" mass="118613">MQKKNKKKEVSIFRSKPHSVKFFFLHKKSPLLKRQVLALFSALFVPLAALAATEQDFKTPEYYASNGLDLINAAPAYAQGFTGKGVLIGLLDTEMQSYHPELSEKFEVVQAFDKDGNRLPLPTVWDVSVSHGTHVASIMAAKKDDNGMHGVAFDSNVVGQVYIGLQEFYYPDNENFFQKHPEIKILNNSWTSPELNKDQLPTGELYSINEAKKLSKLMGERPHSGSLVNWALNNPNSLAVIAAANDGWVHPSFTGMLPRYYGSELGNWITVVSANPLDTRRENGKIVFGPTGLSLFSNVARGAELFSITAPGSNILAANVIDGKYVLKSGTSMAAPQVSGAAALVAQAFPWMTGKQLADTLLTTANSNIECPDILVGFDNSVASVLVFYYFSNDRPSQEQLIQAITKTYQADPAAWPTYSLNTLIDLFVKDHYEKDGTEKFDDKYVRLVKVTKEEVFGQGMLDVGKAVNGIARLDVNRMKAEDIRSYAEFGNEKFAFERFNTQGKTAFFNNDISESLWNDKYHHEEYKEGVYRAATTFTGLKPGLIKEGSGVLVLTGTNTYSAPTVVEGGVLDISKRADGSGGTLVHSSILVQNEGALLGNGTVNNKVINHGTFIPGDFVAPFTVGHYVQSPSGNLIFFVSNEGEHNSLKVLDEAKLEGKILLGLERGFHVNDSLHQIQLQELIEVSDPSKLSLDLEAIKFFKNSGTLDAELERKGNSIFLKILRLPDSYTQYAQTPAQFSLGNALYAVASQSSLSNGLNNLIELVDFSDPRNNEVSNILQDTLPNLYLNAQKADLEQLRTINNLLFSAQTENGYWTKVLGTRGSTANSTYLNGYRTYQYGVLGGYRTKVSDQVKSGLFIGAAQLNLKEKNSGSKYDSTRFLIGAEARYLPQKIDGLTVFGSMFVGVNDAKATRKSVGSAYKGHWTGFGFSTQAGAEFLAGSETIKAGPFALVDYSWLRTPSFTEKGSGIPQSIASHHRGNISSLIGLKFQGSTQIIQTSITSDIWLGWRHSYSTSEAKIGTKFADASPRFFAGTDSFQKDSMEGSLRVSLEQKTGVYGGLEAWGAASGKARNIGANLFIGKKF</sequence>
<dbReference type="SUPFAM" id="SSF51126">
    <property type="entry name" value="Pectin lyase-like"/>
    <property type="match status" value="1"/>
</dbReference>
<dbReference type="InterPro" id="IPR034061">
    <property type="entry name" value="Peptidases_S8_Autotransporter"/>
</dbReference>
<evidence type="ECO:0000259" key="7">
    <source>
        <dbReference type="PROSITE" id="PS51208"/>
    </source>
</evidence>
<dbReference type="GO" id="GO:0006508">
    <property type="term" value="P:proteolysis"/>
    <property type="evidence" value="ECO:0007669"/>
    <property type="project" value="UniProtKB-KW"/>
</dbReference>
<dbReference type="PROSITE" id="PS51892">
    <property type="entry name" value="SUBTILASE"/>
    <property type="match status" value="1"/>
</dbReference>
<keyword evidence="5 6" id="KW-0720">Serine protease</keyword>
<comment type="caution">
    <text evidence="8">The sequence shown here is derived from an EMBL/GenBank/DDBJ whole genome shotgun (WGS) entry which is preliminary data.</text>
</comment>
<feature type="active site" description="Charge relay system" evidence="6">
    <location>
        <position position="92"/>
    </location>
</feature>
<dbReference type="SUPFAM" id="SSF103515">
    <property type="entry name" value="Autotransporter"/>
    <property type="match status" value="1"/>
</dbReference>
<dbReference type="InterPro" id="IPR022398">
    <property type="entry name" value="Peptidase_S8_His-AS"/>
</dbReference>
<dbReference type="PANTHER" id="PTHR43399">
    <property type="entry name" value="SUBTILISIN-RELATED"/>
    <property type="match status" value="1"/>
</dbReference>
<evidence type="ECO:0000256" key="2">
    <source>
        <dbReference type="ARBA" id="ARBA00022670"/>
    </source>
</evidence>
<dbReference type="Gene3D" id="3.40.50.200">
    <property type="entry name" value="Peptidase S8/S53 domain"/>
    <property type="match status" value="1"/>
</dbReference>
<evidence type="ECO:0000256" key="3">
    <source>
        <dbReference type="ARBA" id="ARBA00022729"/>
    </source>
</evidence>
<keyword evidence="4 6" id="KW-0378">Hydrolase</keyword>
<dbReference type="PRINTS" id="PR00723">
    <property type="entry name" value="SUBTILISIN"/>
</dbReference>
<dbReference type="Pfam" id="PF00082">
    <property type="entry name" value="Peptidase_S8"/>
    <property type="match status" value="1"/>
</dbReference>
<dbReference type="EMBL" id="NHMP01000001">
    <property type="protein sequence ID" value="OXE51280.1"/>
    <property type="molecule type" value="Genomic_DNA"/>
</dbReference>
<dbReference type="SMART" id="SM00869">
    <property type="entry name" value="Autotransporter"/>
    <property type="match status" value="1"/>
</dbReference>
<dbReference type="InterPro" id="IPR005546">
    <property type="entry name" value="Autotransporte_beta"/>
</dbReference>
<dbReference type="InterPro" id="IPR000209">
    <property type="entry name" value="Peptidase_S8/S53_dom"/>
</dbReference>
<evidence type="ECO:0000256" key="6">
    <source>
        <dbReference type="PROSITE-ProRule" id="PRU01240"/>
    </source>
</evidence>
<reference evidence="9" key="1">
    <citation type="submission" date="2017-05" db="EMBL/GenBank/DDBJ databases">
        <title>Improved OligoMM genomes.</title>
        <authorList>
            <person name="Garzetti D."/>
        </authorList>
    </citation>
    <scope>NUCLEOTIDE SEQUENCE [LARGE SCALE GENOMIC DNA]</scope>
    <source>
        <strain evidence="9">YL45</strain>
    </source>
</reference>
<feature type="active site" description="Charge relay system" evidence="6">
    <location>
        <position position="131"/>
    </location>
</feature>
<feature type="domain" description="Autotransporter" evidence="7">
    <location>
        <begin position="808"/>
        <end position="1084"/>
    </location>
</feature>
<comment type="similarity">
    <text evidence="1 6">Belongs to the peptidase S8 family.</text>
</comment>
<dbReference type="InterPro" id="IPR011050">
    <property type="entry name" value="Pectin_lyase_fold/virulence"/>
</dbReference>
<dbReference type="InterPro" id="IPR023828">
    <property type="entry name" value="Peptidase_S8_Ser-AS"/>
</dbReference>
<evidence type="ECO:0000256" key="1">
    <source>
        <dbReference type="ARBA" id="ARBA00011073"/>
    </source>
</evidence>
<feature type="active site" description="Charge relay system" evidence="6">
    <location>
        <position position="332"/>
    </location>
</feature>
<dbReference type="Proteomes" id="UP000214610">
    <property type="component" value="Unassembled WGS sequence"/>
</dbReference>
<evidence type="ECO:0000313" key="8">
    <source>
        <dbReference type="EMBL" id="OXE51280.1"/>
    </source>
</evidence>
<dbReference type="Pfam" id="PF03797">
    <property type="entry name" value="Autotransporter"/>
    <property type="match status" value="1"/>
</dbReference>
<proteinExistence type="inferred from homology"/>
<gene>
    <name evidence="8" type="ORF">ADH67_03015</name>
</gene>
<evidence type="ECO:0000256" key="4">
    <source>
        <dbReference type="ARBA" id="ARBA00022801"/>
    </source>
</evidence>
<name>A0A227KS00_9BURK</name>
<dbReference type="PROSITE" id="PS51208">
    <property type="entry name" value="AUTOTRANSPORTER"/>
    <property type="match status" value="1"/>
</dbReference>
<dbReference type="InterPro" id="IPR013425">
    <property type="entry name" value="Autotrns_rpt"/>
</dbReference>
<dbReference type="CDD" id="cd04848">
    <property type="entry name" value="Peptidases_S8_Autotransporter_serine_protease_like"/>
    <property type="match status" value="1"/>
</dbReference>
<dbReference type="GeneID" id="78363486"/>
<evidence type="ECO:0000313" key="9">
    <source>
        <dbReference type="Proteomes" id="UP000214610"/>
    </source>
</evidence>
<dbReference type="GO" id="GO:0004252">
    <property type="term" value="F:serine-type endopeptidase activity"/>
    <property type="evidence" value="ECO:0007669"/>
    <property type="project" value="UniProtKB-UniRule"/>
</dbReference>